<feature type="transmembrane region" description="Helical" evidence="1">
    <location>
        <begin position="7"/>
        <end position="25"/>
    </location>
</feature>
<gene>
    <name evidence="2" type="ORF">EPIR_3220</name>
</gene>
<keyword evidence="3" id="KW-1185">Reference proteome</keyword>
<accession>V5ZB35</accession>
<dbReference type="AlphaFoldDB" id="V5ZB35"/>
<proteinExistence type="predicted"/>
<dbReference type="Proteomes" id="UP000018217">
    <property type="component" value="Unassembled WGS sequence"/>
</dbReference>
<protein>
    <submittedName>
        <fullName evidence="2">Uncharacterized protein</fullName>
    </submittedName>
</protein>
<sequence length="46" mass="5043">MIKTITVCLAAVMLCYIAFVGHYYYQTFSTFSNPGTTHQAAGNPLP</sequence>
<evidence type="ECO:0000313" key="3">
    <source>
        <dbReference type="Proteomes" id="UP000018217"/>
    </source>
</evidence>
<keyword evidence="1" id="KW-0812">Transmembrane</keyword>
<evidence type="ECO:0000313" key="2">
    <source>
        <dbReference type="EMBL" id="CCG88583.1"/>
    </source>
</evidence>
<keyword evidence="1" id="KW-1133">Transmembrane helix</keyword>
<reference evidence="2 3" key="1">
    <citation type="journal article" date="2013" name="Syst. Appl. Microbiol.">
        <title>Phylogenetic position and virulence apparatus of the pear flower necrosis pathogen Erwinia piriflorinigrans CFBP 5888T as assessed by comparative genomics.</title>
        <authorList>
            <person name="Smits T.H."/>
            <person name="Rezzonico F."/>
            <person name="Lopez M.M."/>
            <person name="Blom J."/>
            <person name="Goesmann A."/>
            <person name="Frey J.E."/>
            <person name="Duffy B."/>
        </authorList>
    </citation>
    <scope>NUCLEOTIDE SEQUENCE [LARGE SCALE GENOMIC DNA]</scope>
    <source>
        <strain evidence="3">CFBP5888</strain>
    </source>
</reference>
<dbReference type="RefSeq" id="WP_023656344.1">
    <property type="nucleotide sequence ID" value="NZ_CAHS01000021.1"/>
</dbReference>
<dbReference type="EMBL" id="CAHS01000021">
    <property type="protein sequence ID" value="CCG88583.1"/>
    <property type="molecule type" value="Genomic_DNA"/>
</dbReference>
<comment type="caution">
    <text evidence="2">The sequence shown here is derived from an EMBL/GenBank/DDBJ whole genome shotgun (WGS) entry which is preliminary data.</text>
</comment>
<name>V5ZB35_9GAMM</name>
<organism evidence="2 3">
    <name type="scientific">Erwinia piriflorinigrans CFBP 5888</name>
    <dbReference type="NCBI Taxonomy" id="1161919"/>
    <lineage>
        <taxon>Bacteria</taxon>
        <taxon>Pseudomonadati</taxon>
        <taxon>Pseudomonadota</taxon>
        <taxon>Gammaproteobacteria</taxon>
        <taxon>Enterobacterales</taxon>
        <taxon>Erwiniaceae</taxon>
        <taxon>Erwinia</taxon>
    </lineage>
</organism>
<evidence type="ECO:0000256" key="1">
    <source>
        <dbReference type="SAM" id="Phobius"/>
    </source>
</evidence>
<keyword evidence="1" id="KW-0472">Membrane</keyword>